<evidence type="ECO:0000313" key="3">
    <source>
        <dbReference type="EMBL" id="KAK4089907.1"/>
    </source>
</evidence>
<proteinExistence type="predicted"/>
<dbReference type="GO" id="GO:0004252">
    <property type="term" value="F:serine-type endopeptidase activity"/>
    <property type="evidence" value="ECO:0007669"/>
    <property type="project" value="InterPro"/>
</dbReference>
<name>A0A2U3DUC7_PURLI</name>
<dbReference type="EMBL" id="LCWV01000029">
    <property type="protein sequence ID" value="PWI65852.1"/>
    <property type="molecule type" value="Genomic_DNA"/>
</dbReference>
<dbReference type="Proteomes" id="UP001287286">
    <property type="component" value="Unassembled WGS sequence"/>
</dbReference>
<dbReference type="Gene3D" id="3.40.50.200">
    <property type="entry name" value="Peptidase S8/S53 domain"/>
    <property type="match status" value="1"/>
</dbReference>
<reference evidence="4" key="1">
    <citation type="submission" date="2015-05" db="EMBL/GenBank/DDBJ databases">
        <authorList>
            <person name="Wang D.B."/>
            <person name="Wang M."/>
        </authorList>
    </citation>
    <scope>NUCLEOTIDE SEQUENCE</scope>
    <source>
        <strain evidence="4">36-1</strain>
    </source>
</reference>
<dbReference type="GO" id="GO:0006508">
    <property type="term" value="P:proteolysis"/>
    <property type="evidence" value="ECO:0007669"/>
    <property type="project" value="InterPro"/>
</dbReference>
<evidence type="ECO:0000313" key="6">
    <source>
        <dbReference type="Proteomes" id="UP001287286"/>
    </source>
</evidence>
<evidence type="ECO:0000313" key="5">
    <source>
        <dbReference type="Proteomes" id="UP000245956"/>
    </source>
</evidence>
<feature type="compositionally biased region" description="Polar residues" evidence="1">
    <location>
        <begin position="314"/>
        <end position="348"/>
    </location>
</feature>
<evidence type="ECO:0000256" key="2">
    <source>
        <dbReference type="SAM" id="SignalP"/>
    </source>
</evidence>
<keyword evidence="6" id="KW-1185">Reference proteome</keyword>
<reference evidence="3 6" key="4">
    <citation type="journal article" date="2024" name="Microbiol. Resour. Announc.">
        <title>Genome annotations for the ascomycete fungi Trichoderma harzianum, Trichoderma aggressivum, and Purpureocillium lilacinum.</title>
        <authorList>
            <person name="Beijen E.P.W."/>
            <person name="Ohm R.A."/>
        </authorList>
    </citation>
    <scope>NUCLEOTIDE SEQUENCE [LARGE SCALE GENOMIC DNA]</scope>
    <source>
        <strain evidence="3 6">CBS 150709</strain>
    </source>
</reference>
<feature type="compositionally biased region" description="Polar residues" evidence="1">
    <location>
        <begin position="997"/>
        <end position="1019"/>
    </location>
</feature>
<dbReference type="SUPFAM" id="SSF52540">
    <property type="entry name" value="P-loop containing nucleoside triphosphate hydrolases"/>
    <property type="match status" value="1"/>
</dbReference>
<dbReference type="SUPFAM" id="SSF52743">
    <property type="entry name" value="Subtilisin-like"/>
    <property type="match status" value="1"/>
</dbReference>
<feature type="signal peptide" evidence="2">
    <location>
        <begin position="1"/>
        <end position="24"/>
    </location>
</feature>
<feature type="compositionally biased region" description="Polar residues" evidence="1">
    <location>
        <begin position="229"/>
        <end position="239"/>
    </location>
</feature>
<dbReference type="EMBL" id="JAWRVI010000017">
    <property type="protein sequence ID" value="KAK4089907.1"/>
    <property type="molecule type" value="Genomic_DNA"/>
</dbReference>
<reference evidence="3" key="3">
    <citation type="submission" date="2023-11" db="EMBL/GenBank/DDBJ databases">
        <authorList>
            <person name="Beijen E."/>
            <person name="Ohm R.A."/>
        </authorList>
    </citation>
    <scope>NUCLEOTIDE SEQUENCE</scope>
    <source>
        <strain evidence="3">CBS 150709</strain>
    </source>
</reference>
<feature type="chain" id="PRO_5015496227" description="Peptidase S8/S53 domain-containing protein" evidence="2">
    <location>
        <begin position="25"/>
        <end position="1452"/>
    </location>
</feature>
<feature type="region of interest" description="Disordered" evidence="1">
    <location>
        <begin position="289"/>
        <end position="348"/>
    </location>
</feature>
<reference evidence="4 5" key="2">
    <citation type="journal article" date="2016" name="Front. Microbiol.">
        <title>Genome and transcriptome sequences reveal the specific parasitism of the nematophagous Purpureocillium lilacinum 36-1.</title>
        <authorList>
            <person name="Xie J."/>
            <person name="Li S."/>
            <person name="Mo C."/>
            <person name="Xiao X."/>
            <person name="Peng D."/>
            <person name="Wang G."/>
            <person name="Xiao Y."/>
        </authorList>
    </citation>
    <scope>NUCLEOTIDE SEQUENCE [LARGE SCALE GENOMIC DNA]</scope>
    <source>
        <strain evidence="4 5">36-1</strain>
    </source>
</reference>
<dbReference type="Proteomes" id="UP000245956">
    <property type="component" value="Unassembled WGS sequence"/>
</dbReference>
<gene>
    <name evidence="4" type="ORF">PCL_05580</name>
    <name evidence="3" type="ORF">Purlil1_5533</name>
</gene>
<evidence type="ECO:0008006" key="7">
    <source>
        <dbReference type="Google" id="ProtNLM"/>
    </source>
</evidence>
<keyword evidence="2" id="KW-0732">Signal</keyword>
<evidence type="ECO:0000313" key="4">
    <source>
        <dbReference type="EMBL" id="PWI65852.1"/>
    </source>
</evidence>
<feature type="region of interest" description="Disordered" evidence="1">
    <location>
        <begin position="134"/>
        <end position="239"/>
    </location>
</feature>
<sequence length="1452" mass="153975">MHLLYCKLLLVSNIFLGFYGLSDAIFIKPAPQCPEGQYWCQDRCGSDQLGQTCCGTPDGHHNLCGADDTTCNNVGACERVVTTTGGNGQLITTTETVPAAGGPQLTPTTHRGLSSEASQINTVLTTTPSDIYSTRATTLGSMPTGIARPSGPGEVTDPPGQGSKAMTGTGSGTTETSHPPRPGDLTTNQEVPGGGLSTSTTTYHGAASKSMTPGVGDTTAAGSEHTGMHATSTSPSTRYSQTADLYTITEGTGPTVIIVGTASVTLPDVSTNIVLTTLGQTITLLLSPSAGTGPTGRSSATATTVGGSSVTSTKSHGPPTNTGNDVSTVQSSIKSDTNRARASTGFTATSNPLGLTSAKLDTNIGTTNTQILTSTTDVPLTTFTTWPEVTVVPVTTSIGGPNPPIAAQSSRATFGSSLGPPPALKFPPGIRVTSLPPWPPITIGNDHKPTYSPKPTSCKTESATICATTTLFRVSVSDNATVTTASKVLSTCDTAFGCNIRDEERTTTTGSCKVTSTSFVTGCGVTPTNLSCSKPSGTGVEARADSDSCQEPRETYVIYPKDGTNKAQASIIAAKLKEFADEVTIYTSDTKSIEKTQTLTPATQVAAVYTQDPKKDPYPQEPVNPETEIAYQSEAWPHLIFVSQQKNHMLDSYQKRYYFDDSSLPGQDIPVYVLDTGAELGHEEFTDTIKSKTRWLHVSRDRGLSAGASNPENESGKGHGTSMLSLITGKTVGVCKSVSPILIRMPRRNSAGGATFEDYIEGLSKVNDDLQGTSTETRAILLMSLHFPRSQLVRNRVDYSAGFSGRMQQLLEDQVSKGVLPVTGSGNHFISNIDGWPANFGAKGGAVPELLVVGGIDSIPFFRYGDYDPVKGLPHVYAPGHTVKAADWNKNNWAFSPLKDTKGTSTSAAITAGLAAYFLKLEQAGKLSIDRSPLGLKAYITSNDLAWARTGQDGDLLSIWNGATPAPQSCPWSDGKRDVARGESVPPDVCKLPRPSGSVSSRGTGAKSPTVTTRPPSTFITSTVPFPHISATPSPTVSICLSSAAYTSCHFVGGGHSPVCQDVPTCVRWAPKSTPPPGTRCERDSECDKYECVQGSKPGCWVNAMGGVKYGMCQCLPNETIQPTTETPSPTTSVVYVPTGTPPPAQANCNTTSDCTAWTCADGLKPVCDTQASGDPFSKTCRVSGIIRCCSHHSLDDFTHLRSTHAQPSPQPTPGALPVAASCRMDAFLKTPATLSSPFASYVYIARKMSLAGSQDFRAEQQLPPLPRIEAVVLGAAGVGMLSLMDRRRQLCNNRPPEYEHPIEEYSREASLRYRGHHVTLELFRRHYGPDIDPGLRALIEQDLHRQAKPVSAPRSFTRAAAALRSIGRLFRRRSGKQDSTPQCQPPFPLVVMANKTDKPQKTWAISIEEGIQVTRRMGGVFFAVSALRGTGCDKGILKEIVASVIQRRELR</sequence>
<comment type="caution">
    <text evidence="4">The sequence shown here is derived from an EMBL/GenBank/DDBJ whole genome shotgun (WGS) entry which is preliminary data.</text>
</comment>
<protein>
    <recommendedName>
        <fullName evidence="7">Peptidase S8/S53 domain-containing protein</fullName>
    </recommendedName>
</protein>
<dbReference type="PRINTS" id="PR00723">
    <property type="entry name" value="SUBTILISIN"/>
</dbReference>
<evidence type="ECO:0000256" key="1">
    <source>
        <dbReference type="SAM" id="MobiDB-lite"/>
    </source>
</evidence>
<feature type="compositionally biased region" description="Low complexity" evidence="1">
    <location>
        <begin position="298"/>
        <end position="313"/>
    </location>
</feature>
<dbReference type="InterPro" id="IPR015500">
    <property type="entry name" value="Peptidase_S8_subtilisin-rel"/>
</dbReference>
<organism evidence="4 5">
    <name type="scientific">Purpureocillium lilacinum</name>
    <name type="common">Paecilomyces lilacinus</name>
    <dbReference type="NCBI Taxonomy" id="33203"/>
    <lineage>
        <taxon>Eukaryota</taxon>
        <taxon>Fungi</taxon>
        <taxon>Dikarya</taxon>
        <taxon>Ascomycota</taxon>
        <taxon>Pezizomycotina</taxon>
        <taxon>Sordariomycetes</taxon>
        <taxon>Hypocreomycetidae</taxon>
        <taxon>Hypocreales</taxon>
        <taxon>Ophiocordycipitaceae</taxon>
        <taxon>Purpureocillium</taxon>
    </lineage>
</organism>
<dbReference type="Gene3D" id="3.40.50.300">
    <property type="entry name" value="P-loop containing nucleotide triphosphate hydrolases"/>
    <property type="match status" value="1"/>
</dbReference>
<dbReference type="InterPro" id="IPR027417">
    <property type="entry name" value="P-loop_NTPase"/>
</dbReference>
<feature type="region of interest" description="Disordered" evidence="1">
    <location>
        <begin position="968"/>
        <end position="1019"/>
    </location>
</feature>
<dbReference type="InterPro" id="IPR036852">
    <property type="entry name" value="Peptidase_S8/S53_dom_sf"/>
</dbReference>
<accession>A0A2U3DUC7</accession>